<feature type="region of interest" description="Disordered" evidence="1">
    <location>
        <begin position="54"/>
        <end position="170"/>
    </location>
</feature>
<protein>
    <submittedName>
        <fullName evidence="2">Uncharacterized protein</fullName>
    </submittedName>
</protein>
<keyword evidence="3" id="KW-1185">Reference proteome</keyword>
<reference evidence="2 3" key="1">
    <citation type="submission" date="2015-12" db="EMBL/GenBank/DDBJ databases">
        <title>The genome of Folsomia candida.</title>
        <authorList>
            <person name="Faddeeva A."/>
            <person name="Derks M.F."/>
            <person name="Anvar Y."/>
            <person name="Smit S."/>
            <person name="Van Straalen N."/>
            <person name="Roelofs D."/>
        </authorList>
    </citation>
    <scope>NUCLEOTIDE SEQUENCE [LARGE SCALE GENOMIC DNA]</scope>
    <source>
        <strain evidence="2 3">VU population</strain>
        <tissue evidence="2">Whole body</tissue>
    </source>
</reference>
<proteinExistence type="predicted"/>
<dbReference type="EMBL" id="LNIX01000016">
    <property type="protein sequence ID" value="OXA45990.1"/>
    <property type="molecule type" value="Genomic_DNA"/>
</dbReference>
<dbReference type="OrthoDB" id="6910977at2759"/>
<feature type="compositionally biased region" description="Basic and acidic residues" evidence="1">
    <location>
        <begin position="211"/>
        <end position="225"/>
    </location>
</feature>
<feature type="region of interest" description="Disordered" evidence="1">
    <location>
        <begin position="204"/>
        <end position="240"/>
    </location>
</feature>
<feature type="compositionally biased region" description="Polar residues" evidence="1">
    <location>
        <begin position="106"/>
        <end position="123"/>
    </location>
</feature>
<dbReference type="Proteomes" id="UP000198287">
    <property type="component" value="Unassembled WGS sequence"/>
</dbReference>
<comment type="caution">
    <text evidence="2">The sequence shown here is derived from an EMBL/GenBank/DDBJ whole genome shotgun (WGS) entry which is preliminary data.</text>
</comment>
<evidence type="ECO:0000313" key="3">
    <source>
        <dbReference type="Proteomes" id="UP000198287"/>
    </source>
</evidence>
<dbReference type="AlphaFoldDB" id="A0A226DLI7"/>
<sequence>MSHDEDGVFDEVEIKVEHDEDNFDQVVDPLRDVDEFLNGHNCHGRMDVSLKENGMAKSGQKYSDPGNDLCATLSPTMKNHQVIIRKRKRDDSPPPSAKRSKSRISTNSRPQTNSSQCSKTTWQPRHAGPCLTSKVDQDPKSEQTLGASSVPRSDRDITLRDDAGVADETPEIKVEYPVDFDLDYSADDPVLGDNDVSCKSVISGGASEEEMSTHDDDPDFCIDKEKKRRRGGPKTTRDTKQYVNLMYYETNPSH</sequence>
<accession>A0A226DLI7</accession>
<evidence type="ECO:0000313" key="2">
    <source>
        <dbReference type="EMBL" id="OXA45990.1"/>
    </source>
</evidence>
<evidence type="ECO:0000256" key="1">
    <source>
        <dbReference type="SAM" id="MobiDB-lite"/>
    </source>
</evidence>
<name>A0A226DLI7_FOLCA</name>
<feature type="compositionally biased region" description="Polar residues" evidence="1">
    <location>
        <begin position="142"/>
        <end position="151"/>
    </location>
</feature>
<feature type="compositionally biased region" description="Basic and acidic residues" evidence="1">
    <location>
        <begin position="152"/>
        <end position="163"/>
    </location>
</feature>
<gene>
    <name evidence="2" type="ORF">Fcan01_18964</name>
</gene>
<organism evidence="2 3">
    <name type="scientific">Folsomia candida</name>
    <name type="common">Springtail</name>
    <dbReference type="NCBI Taxonomy" id="158441"/>
    <lineage>
        <taxon>Eukaryota</taxon>
        <taxon>Metazoa</taxon>
        <taxon>Ecdysozoa</taxon>
        <taxon>Arthropoda</taxon>
        <taxon>Hexapoda</taxon>
        <taxon>Collembola</taxon>
        <taxon>Entomobryomorpha</taxon>
        <taxon>Isotomoidea</taxon>
        <taxon>Isotomidae</taxon>
        <taxon>Proisotominae</taxon>
        <taxon>Folsomia</taxon>
    </lineage>
</organism>